<dbReference type="KEGG" id="bspl:114856737"/>
<keyword evidence="4 6" id="KW-0472">Membrane</keyword>
<dbReference type="RefSeq" id="XP_029008246.1">
    <property type="nucleotide sequence ID" value="XM_029152413.3"/>
</dbReference>
<dbReference type="PANTHER" id="PTHR15260">
    <property type="entry name" value="SARCOSPAN"/>
    <property type="match status" value="1"/>
</dbReference>
<dbReference type="InterPro" id="IPR007237">
    <property type="entry name" value="CD20-like"/>
</dbReference>
<dbReference type="InParanoid" id="A0A6P7MN45"/>
<dbReference type="PANTHER" id="PTHR15260:SF1">
    <property type="entry name" value="SARCOSPAN"/>
    <property type="match status" value="1"/>
</dbReference>
<reference evidence="8" key="1">
    <citation type="submission" date="2025-08" db="UniProtKB">
        <authorList>
            <consortium name="RefSeq"/>
        </authorList>
    </citation>
    <scope>IDENTIFICATION</scope>
</reference>
<evidence type="ECO:0000256" key="6">
    <source>
        <dbReference type="SAM" id="Phobius"/>
    </source>
</evidence>
<dbReference type="GO" id="GO:0042383">
    <property type="term" value="C:sarcolemma"/>
    <property type="evidence" value="ECO:0007669"/>
    <property type="project" value="TreeGrafter"/>
</dbReference>
<dbReference type="AlphaFoldDB" id="A0A6P7MN45"/>
<dbReference type="Pfam" id="PF04103">
    <property type="entry name" value="CD20"/>
    <property type="match status" value="1"/>
</dbReference>
<proteinExistence type="predicted"/>
<evidence type="ECO:0000256" key="1">
    <source>
        <dbReference type="ARBA" id="ARBA00004141"/>
    </source>
</evidence>
<keyword evidence="7" id="KW-1185">Reference proteome</keyword>
<dbReference type="GeneID" id="114856737"/>
<keyword evidence="2 6" id="KW-0812">Transmembrane</keyword>
<evidence type="ECO:0000256" key="3">
    <source>
        <dbReference type="ARBA" id="ARBA00022989"/>
    </source>
</evidence>
<feature type="transmembrane region" description="Helical" evidence="6">
    <location>
        <begin position="68"/>
        <end position="90"/>
    </location>
</feature>
<keyword evidence="3 6" id="KW-1133">Transmembrane helix</keyword>
<evidence type="ECO:0000313" key="8">
    <source>
        <dbReference type="RefSeq" id="XP_029008246.1"/>
    </source>
</evidence>
<sequence length="220" mass="23475">MGQGRKKGSSDRKEDASPGPEGGAGCRACRFPLLVALLQLLLGASVAAVAFLALAVSPSLLLRETPHWAGILLCVVSVVGFVLYCITYVPDERTSVQFIVKLLYFALCTVGLVVSLLAMAFAAHHHAQTSGLTCEPLGGGCECTLDPDDPIARTFAYEQVEDCGSIPGTLPLYFLVQIVLNLLQALVCAAGAFVMWKHRYQVFFSGLQVGSPSAQQWSKV</sequence>
<organism evidence="7 8">
    <name type="scientific">Betta splendens</name>
    <name type="common">Siamese fighting fish</name>
    <dbReference type="NCBI Taxonomy" id="158456"/>
    <lineage>
        <taxon>Eukaryota</taxon>
        <taxon>Metazoa</taxon>
        <taxon>Chordata</taxon>
        <taxon>Craniata</taxon>
        <taxon>Vertebrata</taxon>
        <taxon>Euteleostomi</taxon>
        <taxon>Actinopterygii</taxon>
        <taxon>Neopterygii</taxon>
        <taxon>Teleostei</taxon>
        <taxon>Neoteleostei</taxon>
        <taxon>Acanthomorphata</taxon>
        <taxon>Anabantaria</taxon>
        <taxon>Anabantiformes</taxon>
        <taxon>Anabantoidei</taxon>
        <taxon>Osphronemidae</taxon>
        <taxon>Betta</taxon>
    </lineage>
</organism>
<protein>
    <submittedName>
        <fullName evidence="8">Sarcospan isoform X2</fullName>
    </submittedName>
</protein>
<comment type="subcellular location">
    <subcellularLocation>
        <location evidence="1">Membrane</location>
        <topology evidence="1">Multi-pass membrane protein</topology>
    </subcellularLocation>
</comment>
<gene>
    <name evidence="8" type="primary">sspn</name>
</gene>
<feature type="transmembrane region" description="Helical" evidence="6">
    <location>
        <begin position="174"/>
        <end position="196"/>
    </location>
</feature>
<feature type="transmembrane region" description="Helical" evidence="6">
    <location>
        <begin position="102"/>
        <end position="123"/>
    </location>
</feature>
<name>A0A6P7MN45_BETSP</name>
<evidence type="ECO:0000256" key="2">
    <source>
        <dbReference type="ARBA" id="ARBA00022692"/>
    </source>
</evidence>
<dbReference type="CTD" id="8082"/>
<feature type="transmembrane region" description="Helical" evidence="6">
    <location>
        <begin position="33"/>
        <end position="56"/>
    </location>
</feature>
<dbReference type="InterPro" id="IPR030429">
    <property type="entry name" value="Sarcospan"/>
</dbReference>
<evidence type="ECO:0000256" key="5">
    <source>
        <dbReference type="SAM" id="MobiDB-lite"/>
    </source>
</evidence>
<dbReference type="Proteomes" id="UP000515150">
    <property type="component" value="Chromosome 6"/>
</dbReference>
<dbReference type="GO" id="GO:0016010">
    <property type="term" value="C:dystrophin-associated glycoprotein complex"/>
    <property type="evidence" value="ECO:0007669"/>
    <property type="project" value="InterPro"/>
</dbReference>
<evidence type="ECO:0000313" key="7">
    <source>
        <dbReference type="Proteomes" id="UP000515150"/>
    </source>
</evidence>
<evidence type="ECO:0000256" key="4">
    <source>
        <dbReference type="ARBA" id="ARBA00023136"/>
    </source>
</evidence>
<feature type="region of interest" description="Disordered" evidence="5">
    <location>
        <begin position="1"/>
        <end position="23"/>
    </location>
</feature>
<accession>A0A6P7MN45</accession>